<evidence type="ECO:0000259" key="1">
    <source>
        <dbReference type="Pfam" id="PF25597"/>
    </source>
</evidence>
<dbReference type="Pfam" id="PF25597">
    <property type="entry name" value="SH3_retrovirus"/>
    <property type="match status" value="1"/>
</dbReference>
<dbReference type="AlphaFoldDB" id="A0A0J8UTY6"/>
<gene>
    <name evidence="2" type="ORF">CIHG_08866</name>
</gene>
<organism evidence="2 3">
    <name type="scientific">Coccidioides immitis H538.4</name>
    <dbReference type="NCBI Taxonomy" id="396776"/>
    <lineage>
        <taxon>Eukaryota</taxon>
        <taxon>Fungi</taxon>
        <taxon>Dikarya</taxon>
        <taxon>Ascomycota</taxon>
        <taxon>Pezizomycotina</taxon>
        <taxon>Eurotiomycetes</taxon>
        <taxon>Eurotiomycetidae</taxon>
        <taxon>Onygenales</taxon>
        <taxon>Onygenaceae</taxon>
        <taxon>Coccidioides</taxon>
    </lineage>
</organism>
<proteinExistence type="predicted"/>
<feature type="domain" description="Retroviral polymerase SH3-like" evidence="1">
    <location>
        <begin position="2"/>
        <end position="43"/>
    </location>
</feature>
<sequence length="99" mass="11406">MKPRTQLSHLVRYEGKNEYNYKIWIPETGKIIHTCDVKFNKNVNTIPDLPKKEDSKSRNRFTELFVIPSFPKQKAIEAAKQAATRLLPALTQESTETCA</sequence>
<dbReference type="VEuPathDB" id="FungiDB:CIHG_08866"/>
<evidence type="ECO:0000313" key="3">
    <source>
        <dbReference type="Proteomes" id="UP000054563"/>
    </source>
</evidence>
<protein>
    <recommendedName>
        <fullName evidence="1">Retroviral polymerase SH3-like domain-containing protein</fullName>
    </recommendedName>
</protein>
<evidence type="ECO:0000313" key="2">
    <source>
        <dbReference type="EMBL" id="KMU91198.1"/>
    </source>
</evidence>
<accession>A0A0J8UTY6</accession>
<reference evidence="3" key="1">
    <citation type="journal article" date="2010" name="Genome Res.">
        <title>Population genomic sequencing of Coccidioides fungi reveals recent hybridization and transposon control.</title>
        <authorList>
            <person name="Neafsey D.E."/>
            <person name="Barker B.M."/>
            <person name="Sharpton T.J."/>
            <person name="Stajich J.E."/>
            <person name="Park D.J."/>
            <person name="Whiston E."/>
            <person name="Hung C.-Y."/>
            <person name="McMahan C."/>
            <person name="White J."/>
            <person name="Sykes S."/>
            <person name="Heiman D."/>
            <person name="Young S."/>
            <person name="Zeng Q."/>
            <person name="Abouelleil A."/>
            <person name="Aftuck L."/>
            <person name="Bessette D."/>
            <person name="Brown A."/>
            <person name="FitzGerald M."/>
            <person name="Lui A."/>
            <person name="Macdonald J.P."/>
            <person name="Priest M."/>
            <person name="Orbach M.J."/>
            <person name="Galgiani J.N."/>
            <person name="Kirkland T.N."/>
            <person name="Cole G.T."/>
            <person name="Birren B.W."/>
            <person name="Henn M.R."/>
            <person name="Taylor J.W."/>
            <person name="Rounsley S.D."/>
        </authorList>
    </citation>
    <scope>NUCLEOTIDE SEQUENCE [LARGE SCALE GENOMIC DNA]</scope>
    <source>
        <strain evidence="3">H538.4</strain>
    </source>
</reference>
<name>A0A0J8UTY6_COCIT</name>
<dbReference type="InterPro" id="IPR057670">
    <property type="entry name" value="SH3_retrovirus"/>
</dbReference>
<dbReference type="EMBL" id="DS017032">
    <property type="protein sequence ID" value="KMU91198.1"/>
    <property type="molecule type" value="Genomic_DNA"/>
</dbReference>
<dbReference type="Proteomes" id="UP000054563">
    <property type="component" value="Unassembled WGS sequence"/>
</dbReference>